<dbReference type="NCBIfam" id="TIGR03006">
    <property type="entry name" value="pepcterm_polyde"/>
    <property type="match status" value="1"/>
</dbReference>
<protein>
    <submittedName>
        <fullName evidence="2">Polysaccharide deacetylase</fullName>
    </submittedName>
</protein>
<dbReference type="Pfam" id="PF01522">
    <property type="entry name" value="Polysacc_deac_1"/>
    <property type="match status" value="1"/>
</dbReference>
<dbReference type="PANTHER" id="PTHR47561:SF1">
    <property type="entry name" value="POLYSACCHARIDE DEACETYLASE FAMILY PROTEIN (AFU_ORTHOLOGUE AFUA_6G05030)"/>
    <property type="match status" value="1"/>
</dbReference>
<dbReference type="CDD" id="cd10941">
    <property type="entry name" value="CE4_PuuE_HpPgdA_like_2"/>
    <property type="match status" value="1"/>
</dbReference>
<dbReference type="GO" id="GO:0016810">
    <property type="term" value="F:hydrolase activity, acting on carbon-nitrogen (but not peptide) bonds"/>
    <property type="evidence" value="ECO:0007669"/>
    <property type="project" value="InterPro"/>
</dbReference>
<dbReference type="InterPro" id="IPR002509">
    <property type="entry name" value="NODB_dom"/>
</dbReference>
<reference evidence="3" key="1">
    <citation type="submission" date="2017-11" db="EMBL/GenBank/DDBJ databases">
        <authorList>
            <person name="Watanabe M."/>
            <person name="Kojima H."/>
        </authorList>
    </citation>
    <scope>NUCLEOTIDE SEQUENCE [LARGE SCALE GENOMIC DNA]</scope>
    <source>
        <strain evidence="3">Tokyo 01</strain>
    </source>
</reference>
<name>A0A401FQI5_9BACT</name>
<sequence>MNRFIMLSVDVEDWFQVENFKPYIPFSDWPSYELRVEKNTHRLLDLFDAHCVCGGREKPRATFFMLGWLAERLPLLVREIHRRGHEVASHGYYHNLCPREEPSRLMWDLTKSKKLLEDIIGAPVTGYRAPSFSITEDILKRIEDCGYGYDSSFNSFDMNSRYGKVRLDHLEKRGIAVRVSENFRELPVSNLSVGTHVLPLGGGGYFRLIPAPVFRWGIRAILNRDQAYLFYMHPWEVDPEQPRVSQASAMSRFRHYLNLDKTFSRLRQFFYTFEDCRFVSCRQYLDAVENDRILRNAA</sequence>
<keyword evidence="3" id="KW-1185">Reference proteome</keyword>
<feature type="domain" description="NodB homology" evidence="1">
    <location>
        <begin position="20"/>
        <end position="298"/>
    </location>
</feature>
<dbReference type="InterPro" id="IPR011330">
    <property type="entry name" value="Glyco_hydro/deAcase_b/a-brl"/>
</dbReference>
<reference evidence="3" key="2">
    <citation type="submission" date="2019-01" db="EMBL/GenBank/DDBJ databases">
        <title>Genome sequence of Desulfonema ishimotonii strain Tokyo 01.</title>
        <authorList>
            <person name="Fukui M."/>
        </authorList>
    </citation>
    <scope>NUCLEOTIDE SEQUENCE [LARGE SCALE GENOMIC DNA]</scope>
    <source>
        <strain evidence="3">Tokyo 01</strain>
    </source>
</reference>
<dbReference type="InterPro" id="IPR014344">
    <property type="entry name" value="XrtA_polysacc_deacetyl"/>
</dbReference>
<dbReference type="PANTHER" id="PTHR47561">
    <property type="entry name" value="POLYSACCHARIDE DEACETYLASE FAMILY PROTEIN (AFU_ORTHOLOGUE AFUA_6G05030)"/>
    <property type="match status" value="1"/>
</dbReference>
<dbReference type="GO" id="GO:0005975">
    <property type="term" value="P:carbohydrate metabolic process"/>
    <property type="evidence" value="ECO:0007669"/>
    <property type="project" value="InterPro"/>
</dbReference>
<dbReference type="InterPro" id="IPR022560">
    <property type="entry name" value="DUF3473"/>
</dbReference>
<evidence type="ECO:0000313" key="2">
    <source>
        <dbReference type="EMBL" id="GBC59241.1"/>
    </source>
</evidence>
<dbReference type="InterPro" id="IPR045235">
    <property type="entry name" value="PuuE_HpPgdA-like"/>
</dbReference>
<dbReference type="Proteomes" id="UP000288096">
    <property type="component" value="Unassembled WGS sequence"/>
</dbReference>
<evidence type="ECO:0000313" key="3">
    <source>
        <dbReference type="Proteomes" id="UP000288096"/>
    </source>
</evidence>
<dbReference type="Pfam" id="PF11959">
    <property type="entry name" value="DUF3473"/>
    <property type="match status" value="1"/>
</dbReference>
<organism evidence="2 3">
    <name type="scientific">Desulfonema ishimotonii</name>
    <dbReference type="NCBI Taxonomy" id="45657"/>
    <lineage>
        <taxon>Bacteria</taxon>
        <taxon>Pseudomonadati</taxon>
        <taxon>Thermodesulfobacteriota</taxon>
        <taxon>Desulfobacteria</taxon>
        <taxon>Desulfobacterales</taxon>
        <taxon>Desulfococcaceae</taxon>
        <taxon>Desulfonema</taxon>
    </lineage>
</organism>
<dbReference type="AlphaFoldDB" id="A0A401FQI5"/>
<gene>
    <name evidence="2" type="ORF">DENIS_0177</name>
</gene>
<dbReference type="SUPFAM" id="SSF88713">
    <property type="entry name" value="Glycoside hydrolase/deacetylase"/>
    <property type="match status" value="1"/>
</dbReference>
<evidence type="ECO:0000259" key="1">
    <source>
        <dbReference type="PROSITE" id="PS51677"/>
    </source>
</evidence>
<dbReference type="RefSeq" id="WP_124326767.1">
    <property type="nucleotide sequence ID" value="NZ_BEXT01000001.1"/>
</dbReference>
<dbReference type="Gene3D" id="3.20.20.370">
    <property type="entry name" value="Glycoside hydrolase/deacetylase"/>
    <property type="match status" value="1"/>
</dbReference>
<accession>A0A401FQI5</accession>
<proteinExistence type="predicted"/>
<dbReference type="EMBL" id="BEXT01000001">
    <property type="protein sequence ID" value="GBC59241.1"/>
    <property type="molecule type" value="Genomic_DNA"/>
</dbReference>
<dbReference type="PROSITE" id="PS51677">
    <property type="entry name" value="NODB"/>
    <property type="match status" value="1"/>
</dbReference>
<comment type="caution">
    <text evidence="2">The sequence shown here is derived from an EMBL/GenBank/DDBJ whole genome shotgun (WGS) entry which is preliminary data.</text>
</comment>
<dbReference type="OrthoDB" id="5352625at2"/>